<feature type="region of interest" description="Disordered" evidence="2">
    <location>
        <begin position="278"/>
        <end position="320"/>
    </location>
</feature>
<dbReference type="GO" id="GO:0030686">
    <property type="term" value="C:90S preribosome"/>
    <property type="evidence" value="ECO:0007669"/>
    <property type="project" value="TreeGrafter"/>
</dbReference>
<dbReference type="InterPro" id="IPR018034">
    <property type="entry name" value="Kri1"/>
</dbReference>
<feature type="compositionally biased region" description="Basic and acidic residues" evidence="2">
    <location>
        <begin position="291"/>
        <end position="320"/>
    </location>
</feature>
<feature type="compositionally biased region" description="Basic and acidic residues" evidence="2">
    <location>
        <begin position="744"/>
        <end position="754"/>
    </location>
</feature>
<protein>
    <recommendedName>
        <fullName evidence="3">Kri1-like C-terminal domain-containing protein</fullName>
    </recommendedName>
</protein>
<proteinExistence type="inferred from homology"/>
<comment type="caution">
    <text evidence="4">The sequence shown here is derived from an EMBL/GenBank/DDBJ whole genome shotgun (WGS) entry which is preliminary data.</text>
</comment>
<comment type="similarity">
    <text evidence="1">Belongs to the KRI1 family.</text>
</comment>
<dbReference type="InterPro" id="IPR024626">
    <property type="entry name" value="Kri1-like_C"/>
</dbReference>
<feature type="compositionally biased region" description="Acidic residues" evidence="2">
    <location>
        <begin position="622"/>
        <end position="645"/>
    </location>
</feature>
<dbReference type="VEuPathDB" id="TriTrypDB:C4B63_15g11"/>
<evidence type="ECO:0000313" key="5">
    <source>
        <dbReference type="Proteomes" id="UP000246121"/>
    </source>
</evidence>
<gene>
    <name evidence="4" type="ORF">C4B63_15g11</name>
</gene>
<feature type="region of interest" description="Disordered" evidence="2">
    <location>
        <begin position="735"/>
        <end position="754"/>
    </location>
</feature>
<dbReference type="PANTHER" id="PTHR14490">
    <property type="entry name" value="ZINC FINGER, ZZ TYPE"/>
    <property type="match status" value="1"/>
</dbReference>
<dbReference type="VEuPathDB" id="TriTrypDB:TcBrA4_0098950"/>
<feature type="compositionally biased region" description="Basic and acidic residues" evidence="2">
    <location>
        <begin position="1"/>
        <end position="16"/>
    </location>
</feature>
<dbReference type="PANTHER" id="PTHR14490:SF5">
    <property type="entry name" value="PROTEIN KRI1 HOMOLOG"/>
    <property type="match status" value="1"/>
</dbReference>
<dbReference type="Pfam" id="PF12936">
    <property type="entry name" value="Kri1_C"/>
    <property type="match status" value="1"/>
</dbReference>
<feature type="compositionally biased region" description="Acidic residues" evidence="2">
    <location>
        <begin position="658"/>
        <end position="668"/>
    </location>
</feature>
<feature type="region of interest" description="Disordered" evidence="2">
    <location>
        <begin position="622"/>
        <end position="675"/>
    </location>
</feature>
<feature type="region of interest" description="Disordered" evidence="2">
    <location>
        <begin position="404"/>
        <end position="440"/>
    </location>
</feature>
<dbReference type="VEuPathDB" id="TriTrypDB:TCDM_07903"/>
<organism evidence="4 5">
    <name type="scientific">Trypanosoma cruzi</name>
    <dbReference type="NCBI Taxonomy" id="5693"/>
    <lineage>
        <taxon>Eukaryota</taxon>
        <taxon>Discoba</taxon>
        <taxon>Euglenozoa</taxon>
        <taxon>Kinetoplastea</taxon>
        <taxon>Metakinetoplastina</taxon>
        <taxon>Trypanosomatida</taxon>
        <taxon>Trypanosomatidae</taxon>
        <taxon>Trypanosoma</taxon>
        <taxon>Schizotrypanum</taxon>
    </lineage>
</organism>
<feature type="compositionally biased region" description="Basic and acidic residues" evidence="2">
    <location>
        <begin position="646"/>
        <end position="657"/>
    </location>
</feature>
<feature type="region of interest" description="Disordered" evidence="2">
    <location>
        <begin position="1"/>
        <end position="128"/>
    </location>
</feature>
<evidence type="ECO:0000256" key="1">
    <source>
        <dbReference type="ARBA" id="ARBA00007473"/>
    </source>
</evidence>
<feature type="compositionally biased region" description="Acidic residues" evidence="2">
    <location>
        <begin position="163"/>
        <end position="178"/>
    </location>
</feature>
<reference evidence="4 5" key="1">
    <citation type="journal article" date="2018" name="Microb. Genom.">
        <title>Expanding an expanded genome: long-read sequencing of Trypanosoma cruzi.</title>
        <authorList>
            <person name="Berna L."/>
            <person name="Rodriguez M."/>
            <person name="Chiribao M.L."/>
            <person name="Parodi-Talice A."/>
            <person name="Pita S."/>
            <person name="Rijo G."/>
            <person name="Alvarez-Valin F."/>
            <person name="Robello C."/>
        </authorList>
    </citation>
    <scope>NUCLEOTIDE SEQUENCE [LARGE SCALE GENOMIC DNA]</scope>
    <source>
        <strain evidence="4 5">Dm28c</strain>
    </source>
</reference>
<dbReference type="VEuPathDB" id="TriTrypDB:TcCLB.503599.40"/>
<dbReference type="AlphaFoldDB" id="A0A2V2VNY8"/>
<dbReference type="VEuPathDB" id="TriTrypDB:TCSYLVIO_005152"/>
<dbReference type="EMBL" id="PRFA01000015">
    <property type="protein sequence ID" value="PWU97436.1"/>
    <property type="molecule type" value="Genomic_DNA"/>
</dbReference>
<feature type="compositionally biased region" description="Acidic residues" evidence="2">
    <location>
        <begin position="24"/>
        <end position="34"/>
    </location>
</feature>
<dbReference type="GO" id="GO:0005730">
    <property type="term" value="C:nucleolus"/>
    <property type="evidence" value="ECO:0007669"/>
    <property type="project" value="TreeGrafter"/>
</dbReference>
<feature type="domain" description="Kri1-like C-terminal" evidence="3">
    <location>
        <begin position="765"/>
        <end position="843"/>
    </location>
</feature>
<dbReference type="VEuPathDB" id="TriTrypDB:TcCLB.505163.30"/>
<dbReference type="VEuPathDB" id="TriTrypDB:ECC02_005353"/>
<evidence type="ECO:0000313" key="4">
    <source>
        <dbReference type="EMBL" id="PWU97436.1"/>
    </source>
</evidence>
<dbReference type="VEuPathDB" id="TriTrypDB:TcG_08489"/>
<feature type="region of interest" description="Disordered" evidence="2">
    <location>
        <begin position="202"/>
        <end position="253"/>
    </location>
</feature>
<sequence length="1006" mass="115518">MVRNRVETSIMARKDLFANSSSSNDDDDQEDEELAQQMVTAAMRERRRDPHAYAPFSGKKKMSFVGTTTQKARSDSESMDSSGSGDGDTWKEEQRPIFQADVESMRKIKKSKRNGINNTTADGDDGGIRINQQYAAKYEEVKRRKEIQQLTEKYGKRLRLNGGEEDEDEDEEDEEDDEAVLLTEEKELAFARAFLAIRQSAVKQVGKQKHGDDEKGIDASSTHVDGNRNAEDGADDPLGPQNVFFPPTEEQIRENTEIFTRSIAKKRQQRKKFTLADEYRRGVVTGVETHASGHESNDDDEGRHQPQESRRIQPRTAKERALRESFLKSVAESTETFDVQLVDAAMQTGEREAEHTNSSKARRLLQGAFSIREADKSDPANEDPDEAFLREFFVEELWKPENNKKRKQKVLNRGNYENGSHAEAEVEEEEQEEEEEEGNNYAALAELAQAEEDERFYAEAELWERAYQDRAYRHQEEEADHVQTFPRAIGEHAAGIMRKSVKSSRKDVRMRRLERIKELREQQLSELRRLKTLKRQEIESQRALIASIAGIRGNQGSDICNKKEKKKLRGNEDQDEEAAMARLRELWSEKDLEEEFDPQKFDKKMAQIFDDAYYDDNNVDEEEMAFFEEGEEEVGTMKDGDDDDDGRGKDDAGGERGGEEEEVEEEAEPGWYKAKSLEEAVAMTRKKTLNRKPNKHDGIHVVDDALALLYPSVSLQAAETASFSGRREHIEHMIRENKKKKGEKGHETDGKKEETLRQLREDLERKEKEYWQLHHDSTLDQGAIKTRFKYRQVAPEDFTLTVEEILSRDDRQLNMLVPMSCYAAYLQEDANRRDRLKIERRRQRGFREVDPTRSSRRYGDVSKTALVDVNMTEEEGEKWSKEVRGGLRRLRESVTLEEGADMTGVDGSGRGKGATTSQKLPPPPQQQQQQQQQQGGTHHSKKARYEREEGGGQTRQYLHYQQHQGQHTQEREGMRRGGGRGRTTKGGGALHIARGNGGPVRMRERN</sequence>
<evidence type="ECO:0000259" key="3">
    <source>
        <dbReference type="Pfam" id="PF12936"/>
    </source>
</evidence>
<dbReference type="VEuPathDB" id="TriTrypDB:C3747_52g202"/>
<feature type="compositionally biased region" description="Acidic residues" evidence="2">
    <location>
        <begin position="425"/>
        <end position="438"/>
    </location>
</feature>
<dbReference type="Proteomes" id="UP000246121">
    <property type="component" value="Unassembled WGS sequence"/>
</dbReference>
<dbReference type="VEuPathDB" id="TriTrypDB:Tc_MARK_3884"/>
<feature type="region of interest" description="Disordered" evidence="2">
    <location>
        <begin position="146"/>
        <end position="178"/>
    </location>
</feature>
<dbReference type="VEuPathDB" id="TriTrypDB:BCY84_19710"/>
<dbReference type="GO" id="GO:0000447">
    <property type="term" value="P:endonucleolytic cleavage in ITS1 to separate SSU-rRNA from 5.8S rRNA and LSU-rRNA from tricistronic rRNA transcript (SSU-rRNA, 5.8S rRNA, LSU-rRNA)"/>
    <property type="evidence" value="ECO:0007669"/>
    <property type="project" value="TreeGrafter"/>
</dbReference>
<evidence type="ECO:0000256" key="2">
    <source>
        <dbReference type="SAM" id="MobiDB-lite"/>
    </source>
</evidence>
<name>A0A2V2VNY8_TRYCR</name>
<dbReference type="VEuPathDB" id="TriTrypDB:TcCL_NonESM08702"/>
<feature type="region of interest" description="Disordered" evidence="2">
    <location>
        <begin position="892"/>
        <end position="1006"/>
    </location>
</feature>
<feature type="compositionally biased region" description="Low complexity" evidence="2">
    <location>
        <begin position="956"/>
        <end position="967"/>
    </location>
</feature>
<dbReference type="Pfam" id="PF05178">
    <property type="entry name" value="Kri1"/>
    <property type="match status" value="1"/>
</dbReference>
<accession>A0A2V2VNY8</accession>